<dbReference type="AlphaFoldDB" id="A0A166CHI3"/>
<accession>A0A166CHI3</accession>
<gene>
    <name evidence="2" type="ORF">SISSUDRAFT_856613</name>
</gene>
<dbReference type="Proteomes" id="UP000076798">
    <property type="component" value="Unassembled WGS sequence"/>
</dbReference>
<evidence type="ECO:0000256" key="1">
    <source>
        <dbReference type="SAM" id="MobiDB-lite"/>
    </source>
</evidence>
<name>A0A166CHI3_9AGAM</name>
<reference evidence="2 3" key="1">
    <citation type="journal article" date="2016" name="Mol. Biol. Evol.">
        <title>Comparative Genomics of Early-Diverging Mushroom-Forming Fungi Provides Insights into the Origins of Lignocellulose Decay Capabilities.</title>
        <authorList>
            <person name="Nagy L.G."/>
            <person name="Riley R."/>
            <person name="Tritt A."/>
            <person name="Adam C."/>
            <person name="Daum C."/>
            <person name="Floudas D."/>
            <person name="Sun H."/>
            <person name="Yadav J.S."/>
            <person name="Pangilinan J."/>
            <person name="Larsson K.H."/>
            <person name="Matsuura K."/>
            <person name="Barry K."/>
            <person name="Labutti K."/>
            <person name="Kuo R."/>
            <person name="Ohm R.A."/>
            <person name="Bhattacharya S.S."/>
            <person name="Shirouzu T."/>
            <person name="Yoshinaga Y."/>
            <person name="Martin F.M."/>
            <person name="Grigoriev I.V."/>
            <person name="Hibbett D.S."/>
        </authorList>
    </citation>
    <scope>NUCLEOTIDE SEQUENCE [LARGE SCALE GENOMIC DNA]</scope>
    <source>
        <strain evidence="2 3">HHB10207 ss-3</strain>
    </source>
</reference>
<evidence type="ECO:0000313" key="2">
    <source>
        <dbReference type="EMBL" id="KZT37457.1"/>
    </source>
</evidence>
<keyword evidence="3" id="KW-1185">Reference proteome</keyword>
<evidence type="ECO:0000313" key="3">
    <source>
        <dbReference type="Proteomes" id="UP000076798"/>
    </source>
</evidence>
<feature type="region of interest" description="Disordered" evidence="1">
    <location>
        <begin position="151"/>
        <end position="171"/>
    </location>
</feature>
<protein>
    <submittedName>
        <fullName evidence="2">Uncharacterized protein</fullName>
    </submittedName>
</protein>
<organism evidence="2 3">
    <name type="scientific">Sistotremastrum suecicum HHB10207 ss-3</name>
    <dbReference type="NCBI Taxonomy" id="1314776"/>
    <lineage>
        <taxon>Eukaryota</taxon>
        <taxon>Fungi</taxon>
        <taxon>Dikarya</taxon>
        <taxon>Basidiomycota</taxon>
        <taxon>Agaricomycotina</taxon>
        <taxon>Agaricomycetes</taxon>
        <taxon>Sistotremastrales</taxon>
        <taxon>Sistotremastraceae</taxon>
        <taxon>Sistotremastrum</taxon>
    </lineage>
</organism>
<proteinExistence type="predicted"/>
<sequence length="204" mass="22182">MRIGSLSGMRAVGWGAIHSSWHIIYASTLHFSLQPSTLRPENRRNSPAQARRIIVLPGSRSPGPGTLQPISAALPSWLIRRSPAEVIVTVSWPGLQGLSISPGTPKDPGTALCSALTHAIYVPGSTKYSTRVTLCRPAYCLHSSVWRSHGTRIHTPKPNSPRPVFSDQHHQASHSIFSGSHTAFARSNRHEFISLQTPINPSPV</sequence>
<dbReference type="EMBL" id="KV428083">
    <property type="protein sequence ID" value="KZT37457.1"/>
    <property type="molecule type" value="Genomic_DNA"/>
</dbReference>